<dbReference type="Pfam" id="PF00293">
    <property type="entry name" value="NUDIX"/>
    <property type="match status" value="1"/>
</dbReference>
<keyword evidence="6" id="KW-0464">Manganese</keyword>
<evidence type="ECO:0000256" key="4">
    <source>
        <dbReference type="ARBA" id="ARBA00022801"/>
    </source>
</evidence>
<accession>A0A1G8CHE9</accession>
<keyword evidence="5" id="KW-0460">Magnesium</keyword>
<name>A0A1G8CHE9_9MICO</name>
<protein>
    <submittedName>
        <fullName evidence="8">8-oxo-dGTP pyrophosphatase MutT, NUDIX family</fullName>
    </submittedName>
</protein>
<evidence type="ECO:0000313" key="8">
    <source>
        <dbReference type="EMBL" id="SDH44865.1"/>
    </source>
</evidence>
<dbReference type="InterPro" id="IPR015797">
    <property type="entry name" value="NUDIX_hydrolase-like_dom_sf"/>
</dbReference>
<dbReference type="InterPro" id="IPR000086">
    <property type="entry name" value="NUDIX_hydrolase_dom"/>
</dbReference>
<evidence type="ECO:0000256" key="5">
    <source>
        <dbReference type="ARBA" id="ARBA00022842"/>
    </source>
</evidence>
<evidence type="ECO:0000259" key="7">
    <source>
        <dbReference type="PROSITE" id="PS51462"/>
    </source>
</evidence>
<dbReference type="AlphaFoldDB" id="A0A1G8CHE9"/>
<dbReference type="STRING" id="370764.SAMN04489810_3078"/>
<gene>
    <name evidence="8" type="ORF">SAMN04489810_3078</name>
</gene>
<dbReference type="Gene3D" id="3.90.79.10">
    <property type="entry name" value="Nucleoside Triphosphate Pyrophosphohydrolase"/>
    <property type="match status" value="2"/>
</dbReference>
<proteinExistence type="predicted"/>
<feature type="domain" description="Nudix hydrolase" evidence="7">
    <location>
        <begin position="39"/>
        <end position="191"/>
    </location>
</feature>
<evidence type="ECO:0000256" key="3">
    <source>
        <dbReference type="ARBA" id="ARBA00022723"/>
    </source>
</evidence>
<evidence type="ECO:0000256" key="2">
    <source>
        <dbReference type="ARBA" id="ARBA00001946"/>
    </source>
</evidence>
<dbReference type="InterPro" id="IPR039121">
    <property type="entry name" value="NUDT19"/>
</dbReference>
<dbReference type="PROSITE" id="PS51462">
    <property type="entry name" value="NUDIX"/>
    <property type="match status" value="1"/>
</dbReference>
<keyword evidence="3" id="KW-0479">Metal-binding</keyword>
<dbReference type="GO" id="GO:0046872">
    <property type="term" value="F:metal ion binding"/>
    <property type="evidence" value="ECO:0007669"/>
    <property type="project" value="UniProtKB-KW"/>
</dbReference>
<dbReference type="GO" id="GO:0016818">
    <property type="term" value="F:hydrolase activity, acting on acid anhydrides, in phosphorus-containing anhydrides"/>
    <property type="evidence" value="ECO:0007669"/>
    <property type="project" value="InterPro"/>
</dbReference>
<dbReference type="EMBL" id="LT629692">
    <property type="protein sequence ID" value="SDH44865.1"/>
    <property type="molecule type" value="Genomic_DNA"/>
</dbReference>
<reference evidence="8 9" key="1">
    <citation type="submission" date="2016-10" db="EMBL/GenBank/DDBJ databases">
        <authorList>
            <person name="de Groot N.N."/>
        </authorList>
    </citation>
    <scope>NUCLEOTIDE SEQUENCE [LARGE SCALE GENOMIC DNA]</scope>
    <source>
        <strain evidence="8 9">DSM 23142</strain>
    </source>
</reference>
<dbReference type="CDD" id="cd18870">
    <property type="entry name" value="NUDIX_AcylCoAdiphos_Nudt19"/>
    <property type="match status" value="1"/>
</dbReference>
<sequence length="259" mass="27733">MTDDARPLEPETIAARTQRQFVSAAARYRPRTPADATDPAVPVAATVVLVRDGADGPEVLLLERPDRGSFAGAWVFPGGKLEASDGADLGADATEEDRARYAAVRETSEETGLELTVAGLQSLSRWDPPPGIALRIRTWFFLASAPAGALALQPDEAVDAMWTRPADALSRHGDGALALYPPTWVTLAELAGHRDVESLLAAVRLRGTQSFESVLRTAPNGPVFLWEGDAEWAEGADGDASARHRLEIGALPWVYIRSS</sequence>
<dbReference type="PANTHER" id="PTHR12318:SF0">
    <property type="entry name" value="ACYL-COENZYME A DIPHOSPHATASE NUDT19"/>
    <property type="match status" value="1"/>
</dbReference>
<evidence type="ECO:0000313" key="9">
    <source>
        <dbReference type="Proteomes" id="UP000199009"/>
    </source>
</evidence>
<keyword evidence="4" id="KW-0378">Hydrolase</keyword>
<keyword evidence="9" id="KW-1185">Reference proteome</keyword>
<evidence type="ECO:0000256" key="1">
    <source>
        <dbReference type="ARBA" id="ARBA00001936"/>
    </source>
</evidence>
<dbReference type="Proteomes" id="UP000199009">
    <property type="component" value="Chromosome I"/>
</dbReference>
<evidence type="ECO:0000256" key="6">
    <source>
        <dbReference type="ARBA" id="ARBA00023211"/>
    </source>
</evidence>
<dbReference type="PANTHER" id="PTHR12318">
    <property type="entry name" value="TESTOSTERONE-REGULATED PROTEIN RP2"/>
    <property type="match status" value="1"/>
</dbReference>
<dbReference type="RefSeq" id="WP_231917682.1">
    <property type="nucleotide sequence ID" value="NZ_LT629692.1"/>
</dbReference>
<dbReference type="SUPFAM" id="SSF55811">
    <property type="entry name" value="Nudix"/>
    <property type="match status" value="1"/>
</dbReference>
<comment type="cofactor">
    <cofactor evidence="2">
        <name>Mg(2+)</name>
        <dbReference type="ChEBI" id="CHEBI:18420"/>
    </cofactor>
</comment>
<comment type="cofactor">
    <cofactor evidence="1">
        <name>Mn(2+)</name>
        <dbReference type="ChEBI" id="CHEBI:29035"/>
    </cofactor>
</comment>
<organism evidence="8 9">
    <name type="scientific">Microbacterium pygmaeum</name>
    <dbReference type="NCBI Taxonomy" id="370764"/>
    <lineage>
        <taxon>Bacteria</taxon>
        <taxon>Bacillati</taxon>
        <taxon>Actinomycetota</taxon>
        <taxon>Actinomycetes</taxon>
        <taxon>Micrococcales</taxon>
        <taxon>Microbacteriaceae</taxon>
        <taxon>Microbacterium</taxon>
    </lineage>
</organism>